<evidence type="ECO:0000256" key="1">
    <source>
        <dbReference type="SAM" id="SignalP"/>
    </source>
</evidence>
<sequence>MFSQRMKAGAALVILSVGGFPALAQTQAEVPGASAMTATQIVTVKTTPEKVAFIQSEPDRVAFKQPSGSQLPPLPNTGNLAMLITGICLAGVAASRRKVAA</sequence>
<accession>A0A501XFM5</accession>
<dbReference type="Proteomes" id="UP000319897">
    <property type="component" value="Unassembled WGS sequence"/>
</dbReference>
<keyword evidence="3" id="KW-1185">Reference proteome</keyword>
<comment type="caution">
    <text evidence="2">The sequence shown here is derived from an EMBL/GenBank/DDBJ whole genome shotgun (WGS) entry which is preliminary data.</text>
</comment>
<dbReference type="EMBL" id="VFSU01000032">
    <property type="protein sequence ID" value="TPE59123.1"/>
    <property type="molecule type" value="Genomic_DNA"/>
</dbReference>
<feature type="signal peptide" evidence="1">
    <location>
        <begin position="1"/>
        <end position="24"/>
    </location>
</feature>
<dbReference type="OrthoDB" id="8701611at2"/>
<evidence type="ECO:0000313" key="2">
    <source>
        <dbReference type="EMBL" id="TPE59123.1"/>
    </source>
</evidence>
<dbReference type="AlphaFoldDB" id="A0A501XFM5"/>
<proteinExistence type="predicted"/>
<gene>
    <name evidence="2" type="ORF">FJQ54_15145</name>
</gene>
<organism evidence="2 3">
    <name type="scientific">Sandaracinobacter neustonicus</name>
    <dbReference type="NCBI Taxonomy" id="1715348"/>
    <lineage>
        <taxon>Bacteria</taxon>
        <taxon>Pseudomonadati</taxon>
        <taxon>Pseudomonadota</taxon>
        <taxon>Alphaproteobacteria</taxon>
        <taxon>Sphingomonadales</taxon>
        <taxon>Sphingosinicellaceae</taxon>
        <taxon>Sandaracinobacter</taxon>
    </lineage>
</organism>
<evidence type="ECO:0000313" key="3">
    <source>
        <dbReference type="Proteomes" id="UP000319897"/>
    </source>
</evidence>
<dbReference type="RefSeq" id="WP_140929258.1">
    <property type="nucleotide sequence ID" value="NZ_VFSU01000032.1"/>
</dbReference>
<reference evidence="2 3" key="1">
    <citation type="submission" date="2019-06" db="EMBL/GenBank/DDBJ databases">
        <authorList>
            <person name="Lee I."/>
            <person name="Jang G.I."/>
            <person name="Hwang C.Y."/>
        </authorList>
    </citation>
    <scope>NUCLEOTIDE SEQUENCE [LARGE SCALE GENOMIC DNA]</scope>
    <source>
        <strain evidence="2 3">PAMC 28131</strain>
    </source>
</reference>
<evidence type="ECO:0008006" key="4">
    <source>
        <dbReference type="Google" id="ProtNLM"/>
    </source>
</evidence>
<protein>
    <recommendedName>
        <fullName evidence="4">LPXTG cell wall anchor domain-containing protein</fullName>
    </recommendedName>
</protein>
<name>A0A501XFM5_9SPHN</name>
<feature type="chain" id="PRO_5021498347" description="LPXTG cell wall anchor domain-containing protein" evidence="1">
    <location>
        <begin position="25"/>
        <end position="101"/>
    </location>
</feature>
<keyword evidence="1" id="KW-0732">Signal</keyword>